<name>A0ABP9SF12_9ACTN</name>
<evidence type="ECO:0000313" key="2">
    <source>
        <dbReference type="EMBL" id="GAA5194377.1"/>
    </source>
</evidence>
<dbReference type="Pfam" id="PF13460">
    <property type="entry name" value="NAD_binding_10"/>
    <property type="match status" value="1"/>
</dbReference>
<accession>A0ABP9SF12</accession>
<evidence type="ECO:0000313" key="3">
    <source>
        <dbReference type="Proteomes" id="UP001501570"/>
    </source>
</evidence>
<dbReference type="InterPro" id="IPR016040">
    <property type="entry name" value="NAD(P)-bd_dom"/>
</dbReference>
<dbReference type="PANTHER" id="PTHR43162">
    <property type="match status" value="1"/>
</dbReference>
<dbReference type="RefSeq" id="WP_345635029.1">
    <property type="nucleotide sequence ID" value="NZ_BAABJQ010000021.1"/>
</dbReference>
<dbReference type="InterPro" id="IPR051604">
    <property type="entry name" value="Ergot_Alk_Oxidoreductase"/>
</dbReference>
<dbReference type="Proteomes" id="UP001501570">
    <property type="component" value="Unassembled WGS sequence"/>
</dbReference>
<protein>
    <submittedName>
        <fullName evidence="2">NAD(P)H-binding protein</fullName>
    </submittedName>
</protein>
<comment type="caution">
    <text evidence="2">The sequence shown here is derived from an EMBL/GenBank/DDBJ whole genome shotgun (WGS) entry which is preliminary data.</text>
</comment>
<sequence>MVAVVFGARGGVGRHVVTGLLAAGVRVRATSRFPDPAGLPAGTPVVAADLERPETLPDALRGAETAFIYARPLGIEGFVAAAESAGVRHVVLLSSGAVVHPGSQDSPIARQHRAVEVALERSGLAWTFLRGGMFASNVGWWWRDSIRARVAVRLPYPDAQTAPVHERDLAALAVAALTGPGHARRAYTVHGPESLTLRRQVEHLGDAIGREVRVEVVSPDEARASLGRIVPPAAVDATLGLWEAGTRAPAEVSTVVEEITGRPGYDFAQWARDHAEDFR</sequence>
<reference evidence="3" key="1">
    <citation type="journal article" date="2019" name="Int. J. Syst. Evol. Microbiol.">
        <title>The Global Catalogue of Microorganisms (GCM) 10K type strain sequencing project: providing services to taxonomists for standard genome sequencing and annotation.</title>
        <authorList>
            <consortium name="The Broad Institute Genomics Platform"/>
            <consortium name="The Broad Institute Genome Sequencing Center for Infectious Disease"/>
            <person name="Wu L."/>
            <person name="Ma J."/>
        </authorList>
    </citation>
    <scope>NUCLEOTIDE SEQUENCE [LARGE SCALE GENOMIC DNA]</scope>
    <source>
        <strain evidence="3">JCM 18304</strain>
    </source>
</reference>
<evidence type="ECO:0000259" key="1">
    <source>
        <dbReference type="Pfam" id="PF13460"/>
    </source>
</evidence>
<dbReference type="InterPro" id="IPR036291">
    <property type="entry name" value="NAD(P)-bd_dom_sf"/>
</dbReference>
<feature type="domain" description="NAD(P)-binding" evidence="1">
    <location>
        <begin position="7"/>
        <end position="178"/>
    </location>
</feature>
<proteinExistence type="predicted"/>
<dbReference type="PANTHER" id="PTHR43162:SF1">
    <property type="entry name" value="PRESTALK A DIFFERENTIATION PROTEIN A"/>
    <property type="match status" value="1"/>
</dbReference>
<organism evidence="2 3">
    <name type="scientific">Rugosimonospora acidiphila</name>
    <dbReference type="NCBI Taxonomy" id="556531"/>
    <lineage>
        <taxon>Bacteria</taxon>
        <taxon>Bacillati</taxon>
        <taxon>Actinomycetota</taxon>
        <taxon>Actinomycetes</taxon>
        <taxon>Micromonosporales</taxon>
        <taxon>Micromonosporaceae</taxon>
        <taxon>Rugosimonospora</taxon>
    </lineage>
</organism>
<dbReference type="SUPFAM" id="SSF51735">
    <property type="entry name" value="NAD(P)-binding Rossmann-fold domains"/>
    <property type="match status" value="1"/>
</dbReference>
<dbReference type="Gene3D" id="3.40.50.720">
    <property type="entry name" value="NAD(P)-binding Rossmann-like Domain"/>
    <property type="match status" value="1"/>
</dbReference>
<gene>
    <name evidence="2" type="ORF">GCM10023322_58590</name>
</gene>
<keyword evidence="3" id="KW-1185">Reference proteome</keyword>
<dbReference type="EMBL" id="BAABJQ010000021">
    <property type="protein sequence ID" value="GAA5194377.1"/>
    <property type="molecule type" value="Genomic_DNA"/>
</dbReference>